<feature type="transmembrane region" description="Helical" evidence="10">
    <location>
        <begin position="151"/>
        <end position="168"/>
    </location>
</feature>
<dbReference type="Proteomes" id="UP000002008">
    <property type="component" value="Chromosome"/>
</dbReference>
<dbReference type="PANTHER" id="PTHR43520">
    <property type="entry name" value="ATP7, ISOFORM B"/>
    <property type="match status" value="1"/>
</dbReference>
<keyword evidence="4 10" id="KW-0479">Metal-binding</keyword>
<dbReference type="PANTHER" id="PTHR43520:SF8">
    <property type="entry name" value="P-TYPE CU(+) TRANSPORTER"/>
    <property type="match status" value="1"/>
</dbReference>
<dbReference type="SFLD" id="SFLDS00003">
    <property type="entry name" value="Haloacid_Dehalogenase"/>
    <property type="match status" value="1"/>
</dbReference>
<feature type="transmembrane region" description="Helical" evidence="10">
    <location>
        <begin position="646"/>
        <end position="665"/>
    </location>
</feature>
<dbReference type="eggNOG" id="COG2217">
    <property type="taxonomic scope" value="Bacteria"/>
</dbReference>
<dbReference type="KEGG" id="cau:Caur_0978"/>
<dbReference type="InParanoid" id="A9WHU2"/>
<dbReference type="GO" id="GO:0019829">
    <property type="term" value="F:ATPase-coupled monoatomic cation transmembrane transporter activity"/>
    <property type="evidence" value="ECO:0007669"/>
    <property type="project" value="InterPro"/>
</dbReference>
<dbReference type="GO" id="GO:0022857">
    <property type="term" value="F:transmembrane transporter activity"/>
    <property type="evidence" value="ECO:0000318"/>
    <property type="project" value="GO_Central"/>
</dbReference>
<gene>
    <name evidence="13" type="ordered locus">Caur_0978</name>
</gene>
<evidence type="ECO:0000256" key="11">
    <source>
        <dbReference type="SAM" id="MobiDB-lite"/>
    </source>
</evidence>
<dbReference type="PRINTS" id="PR00119">
    <property type="entry name" value="CATATPASE"/>
</dbReference>
<dbReference type="SUPFAM" id="SSF81665">
    <property type="entry name" value="Calcium ATPase, transmembrane domain M"/>
    <property type="match status" value="1"/>
</dbReference>
<reference evidence="14" key="1">
    <citation type="journal article" date="2011" name="BMC Genomics">
        <title>Complete genome sequence of the filamentous anoxygenic phototrophic bacterium Chloroflexus aurantiacus.</title>
        <authorList>
            <person name="Tang K.H."/>
            <person name="Barry K."/>
            <person name="Chertkov O."/>
            <person name="Dalin E."/>
            <person name="Han C.S."/>
            <person name="Hauser L.J."/>
            <person name="Honchak B.M."/>
            <person name="Karbach L.E."/>
            <person name="Land M.L."/>
            <person name="Lapidus A."/>
            <person name="Larimer F.W."/>
            <person name="Mikhailova N."/>
            <person name="Pitluck S."/>
            <person name="Pierson B.K."/>
            <person name="Blankenship R.E."/>
        </authorList>
    </citation>
    <scope>NUCLEOTIDE SEQUENCE [LARGE SCALE GENOMIC DNA]</scope>
    <source>
        <strain evidence="14">ATCC 29366 / DSM 635 / J-10-fl</strain>
    </source>
</reference>
<keyword evidence="3 10" id="KW-0812">Transmembrane</keyword>
<dbReference type="InterPro" id="IPR027256">
    <property type="entry name" value="P-typ_ATPase_IB"/>
</dbReference>
<feature type="transmembrane region" description="Helical" evidence="10">
    <location>
        <begin position="121"/>
        <end position="145"/>
    </location>
</feature>
<proteinExistence type="inferred from homology"/>
<keyword evidence="10" id="KW-1003">Cell membrane</keyword>
<dbReference type="NCBIfam" id="TIGR01525">
    <property type="entry name" value="ATPase-IB_hvy"/>
    <property type="match status" value="1"/>
</dbReference>
<sequence length="709" mass="76847">MQTSPSSHDDHQHAAGPAQLAHDHHDHSNHRMSSPHAAGHLSHQDHVEHSPDLFRRRFWLAFGLTIPVVIYSPMIQQLLGYTAPTFPGSDMIGFLLGTVIFWYGGWPFLQGAISEIRQRTPGMMTLVALAITTAYVYSASISLGLIAGMDFYWELATLVTIMLLGHWLEMRAVGSAQSALNELARLIPDTAELLTPDGSTRTVAVRELRNGDVVLVRPGAAVPADGVVEHGESQINESMITGESRLIDKYPGERVIAGTVNGNGALRVRIDKTGDQTVLAGIMRLVAEAQRSRSWMQELAHRAAFWLTWIALGTAFLTALIWGITNGLNETTLERVVTVLVVACPHALGLAVPLVVAISTTLAAKNGILVRERRALEAARRINTVMFDKTGTLTRGELGLVALATNGTLTDDEALRLVAAAEHNSEHHLARAIVTAAQERGLELPEVQYFESLPGRGIKATIGDATYLVGGPRLWEYLDVSFPDELLQRITIWEQHGQTVVALIRDRDVLAVLSLADVIRPESYQAVRMLQSQGIEIAMLTGDSQAVADWVAKELGISRVFAQVLPEHKAAKVRELQQQGKRVAMVGDGVNDAPALAQADVGIAIGAGTDIARASAGIVLVRNDPRDIVRIVRLSSASYARMVQNLAWAVGYNGIALPLAAGIAAPLGLTLPAWMGALLMSLSTVIVALNAQQLRWLDLHVDLKDRMDH</sequence>
<evidence type="ECO:0000256" key="5">
    <source>
        <dbReference type="ARBA" id="ARBA00022741"/>
    </source>
</evidence>
<dbReference type="NCBIfam" id="TIGR01494">
    <property type="entry name" value="ATPase_P-type"/>
    <property type="match status" value="1"/>
</dbReference>
<feature type="transmembrane region" description="Helical" evidence="10">
    <location>
        <begin position="671"/>
        <end position="691"/>
    </location>
</feature>
<comment type="subcellular location">
    <subcellularLocation>
        <location evidence="1">Cell membrane</location>
        <topology evidence="1">Multi-pass membrane protein</topology>
    </subcellularLocation>
</comment>
<feature type="transmembrane region" description="Helical" evidence="10">
    <location>
        <begin position="336"/>
        <end position="364"/>
    </location>
</feature>
<dbReference type="FunFam" id="2.70.150.10:FF:000002">
    <property type="entry name" value="Copper-transporting ATPase 1, putative"/>
    <property type="match status" value="1"/>
</dbReference>
<evidence type="ECO:0000256" key="1">
    <source>
        <dbReference type="ARBA" id="ARBA00004651"/>
    </source>
</evidence>
<dbReference type="InterPro" id="IPR036412">
    <property type="entry name" value="HAD-like_sf"/>
</dbReference>
<evidence type="ECO:0000259" key="12">
    <source>
        <dbReference type="Pfam" id="PF00122"/>
    </source>
</evidence>
<dbReference type="PRINTS" id="PR00120">
    <property type="entry name" value="HATPASE"/>
</dbReference>
<evidence type="ECO:0000313" key="13">
    <source>
        <dbReference type="EMBL" id="ABY34210.1"/>
    </source>
</evidence>
<dbReference type="Gene3D" id="3.40.1110.10">
    <property type="entry name" value="Calcium-transporting ATPase, cytoplasmic domain N"/>
    <property type="match status" value="1"/>
</dbReference>
<evidence type="ECO:0000256" key="6">
    <source>
        <dbReference type="ARBA" id="ARBA00022840"/>
    </source>
</evidence>
<accession>A9WHU2</accession>
<feature type="transmembrane region" description="Helical" evidence="10">
    <location>
        <begin position="303"/>
        <end position="324"/>
    </location>
</feature>
<dbReference type="AlphaFoldDB" id="A9WHU2"/>
<dbReference type="SUPFAM" id="SSF56784">
    <property type="entry name" value="HAD-like"/>
    <property type="match status" value="1"/>
</dbReference>
<dbReference type="InterPro" id="IPR023298">
    <property type="entry name" value="ATPase_P-typ_TM_dom_sf"/>
</dbReference>
<dbReference type="InterPro" id="IPR008250">
    <property type="entry name" value="ATPase_P-typ_transduc_dom_A_sf"/>
</dbReference>
<organism evidence="13 14">
    <name type="scientific">Chloroflexus aurantiacus (strain ATCC 29366 / DSM 635 / J-10-fl)</name>
    <dbReference type="NCBI Taxonomy" id="324602"/>
    <lineage>
        <taxon>Bacteria</taxon>
        <taxon>Bacillati</taxon>
        <taxon>Chloroflexota</taxon>
        <taxon>Chloroflexia</taxon>
        <taxon>Chloroflexales</taxon>
        <taxon>Chloroflexineae</taxon>
        <taxon>Chloroflexaceae</taxon>
        <taxon>Chloroflexus</taxon>
    </lineage>
</organism>
<dbReference type="PROSITE" id="PS00154">
    <property type="entry name" value="ATPASE_E1_E2"/>
    <property type="match status" value="1"/>
</dbReference>
<keyword evidence="5 10" id="KW-0547">Nucleotide-binding</keyword>
<protein>
    <submittedName>
        <fullName evidence="13">Heavy metal translocating P-type ATPase</fullName>
    </submittedName>
</protein>
<evidence type="ECO:0000256" key="7">
    <source>
        <dbReference type="ARBA" id="ARBA00022967"/>
    </source>
</evidence>
<feature type="region of interest" description="Disordered" evidence="11">
    <location>
        <begin position="1"/>
        <end position="42"/>
    </location>
</feature>
<dbReference type="InterPro" id="IPR059000">
    <property type="entry name" value="ATPase_P-type_domA"/>
</dbReference>
<name>A9WHU2_CHLAA</name>
<dbReference type="SFLD" id="SFLDG00002">
    <property type="entry name" value="C1.7:_P-type_atpase_like"/>
    <property type="match status" value="1"/>
</dbReference>
<evidence type="ECO:0000256" key="4">
    <source>
        <dbReference type="ARBA" id="ARBA00022723"/>
    </source>
</evidence>
<keyword evidence="8 10" id="KW-1133">Transmembrane helix</keyword>
<dbReference type="GO" id="GO:0055085">
    <property type="term" value="P:transmembrane transport"/>
    <property type="evidence" value="ECO:0000318"/>
    <property type="project" value="GO_Central"/>
</dbReference>
<dbReference type="GO" id="GO:0046872">
    <property type="term" value="F:metal ion binding"/>
    <property type="evidence" value="ECO:0007669"/>
    <property type="project" value="UniProtKB-KW"/>
</dbReference>
<dbReference type="GO" id="GO:0016887">
    <property type="term" value="F:ATP hydrolysis activity"/>
    <property type="evidence" value="ECO:0007669"/>
    <property type="project" value="InterPro"/>
</dbReference>
<dbReference type="Gene3D" id="3.40.50.1000">
    <property type="entry name" value="HAD superfamily/HAD-like"/>
    <property type="match status" value="1"/>
</dbReference>
<dbReference type="SFLD" id="SFLDF00027">
    <property type="entry name" value="p-type_atpase"/>
    <property type="match status" value="1"/>
</dbReference>
<dbReference type="GO" id="GO:0005886">
    <property type="term" value="C:plasma membrane"/>
    <property type="evidence" value="ECO:0007669"/>
    <property type="project" value="UniProtKB-SubCell"/>
</dbReference>
<evidence type="ECO:0000256" key="10">
    <source>
        <dbReference type="RuleBase" id="RU362081"/>
    </source>
</evidence>
<comment type="similarity">
    <text evidence="2 10">Belongs to the cation transport ATPase (P-type) (TC 3.A.3) family. Type IB subfamily.</text>
</comment>
<dbReference type="InterPro" id="IPR001757">
    <property type="entry name" value="P_typ_ATPase"/>
</dbReference>
<dbReference type="HOGENOM" id="CLU_001771_11_2_0"/>
<feature type="domain" description="P-type ATPase A" evidence="12">
    <location>
        <begin position="186"/>
        <end position="286"/>
    </location>
</feature>
<feature type="transmembrane region" description="Helical" evidence="10">
    <location>
        <begin position="58"/>
        <end position="79"/>
    </location>
</feature>
<evidence type="ECO:0000256" key="8">
    <source>
        <dbReference type="ARBA" id="ARBA00022989"/>
    </source>
</evidence>
<dbReference type="Gene3D" id="2.70.150.10">
    <property type="entry name" value="Calcium-transporting ATPase, cytoplasmic transduction domain A"/>
    <property type="match status" value="1"/>
</dbReference>
<evidence type="ECO:0000256" key="9">
    <source>
        <dbReference type="ARBA" id="ARBA00023136"/>
    </source>
</evidence>
<dbReference type="InterPro" id="IPR023299">
    <property type="entry name" value="ATPase_P-typ_cyto_dom_N"/>
</dbReference>
<dbReference type="NCBIfam" id="TIGR01511">
    <property type="entry name" value="ATPase-IB1_Cu"/>
    <property type="match status" value="1"/>
</dbReference>
<dbReference type="InterPro" id="IPR044492">
    <property type="entry name" value="P_typ_ATPase_HD_dom"/>
</dbReference>
<evidence type="ECO:0000313" key="14">
    <source>
        <dbReference type="Proteomes" id="UP000002008"/>
    </source>
</evidence>
<dbReference type="EMBL" id="CP000909">
    <property type="protein sequence ID" value="ABY34210.1"/>
    <property type="molecule type" value="Genomic_DNA"/>
</dbReference>
<dbReference type="CDD" id="cd07552">
    <property type="entry name" value="P-type_ATPase_Cu-like"/>
    <property type="match status" value="1"/>
</dbReference>
<feature type="transmembrane region" description="Helical" evidence="10">
    <location>
        <begin position="91"/>
        <end position="109"/>
    </location>
</feature>
<dbReference type="PATRIC" id="fig|324602.8.peg.1117"/>
<dbReference type="GO" id="GO:0016020">
    <property type="term" value="C:membrane"/>
    <property type="evidence" value="ECO:0000318"/>
    <property type="project" value="GO_Central"/>
</dbReference>
<keyword evidence="6 10" id="KW-0067">ATP-binding</keyword>
<dbReference type="EnsemblBacteria" id="ABY34210">
    <property type="protein sequence ID" value="ABY34210"/>
    <property type="gene ID" value="Caur_0978"/>
</dbReference>
<evidence type="ECO:0000256" key="3">
    <source>
        <dbReference type="ARBA" id="ARBA00022692"/>
    </source>
</evidence>
<dbReference type="InterPro" id="IPR023214">
    <property type="entry name" value="HAD_sf"/>
</dbReference>
<dbReference type="STRING" id="324602.Caur_0978"/>
<dbReference type="GO" id="GO:0005524">
    <property type="term" value="F:ATP binding"/>
    <property type="evidence" value="ECO:0007669"/>
    <property type="project" value="UniProtKB-UniRule"/>
</dbReference>
<keyword evidence="9 10" id="KW-0472">Membrane</keyword>
<dbReference type="Pfam" id="PF00122">
    <property type="entry name" value="E1-E2_ATPase"/>
    <property type="match status" value="1"/>
</dbReference>
<keyword evidence="14" id="KW-1185">Reference proteome</keyword>
<keyword evidence="7" id="KW-1278">Translocase</keyword>
<dbReference type="Pfam" id="PF00702">
    <property type="entry name" value="Hydrolase"/>
    <property type="match status" value="1"/>
</dbReference>
<evidence type="ECO:0000256" key="2">
    <source>
        <dbReference type="ARBA" id="ARBA00006024"/>
    </source>
</evidence>
<dbReference type="SUPFAM" id="SSF81653">
    <property type="entry name" value="Calcium ATPase, transduction domain A"/>
    <property type="match status" value="1"/>
</dbReference>
<dbReference type="InterPro" id="IPR018303">
    <property type="entry name" value="ATPase_P-typ_P_site"/>
</dbReference>